<protein>
    <recommendedName>
        <fullName evidence="15">Peptide hydrolase</fullName>
        <ecNumber evidence="15">3.4.-.-</ecNumber>
    </recommendedName>
</protein>
<keyword evidence="5" id="KW-0926">Vacuole</keyword>
<comment type="subcellular location">
    <subcellularLocation>
        <location evidence="3">Vacuole membrane</location>
        <topology evidence="3">Multi-pass membrane protein</topology>
    </subcellularLocation>
</comment>
<feature type="domain" description="Vacuolar membrane protease transmembrane" evidence="20">
    <location>
        <begin position="446"/>
        <end position="627"/>
    </location>
</feature>
<feature type="region of interest" description="Disordered" evidence="16">
    <location>
        <begin position="1"/>
        <end position="43"/>
    </location>
</feature>
<dbReference type="InterPro" id="IPR048024">
    <property type="entry name" value="Fxna-like_M28_dom"/>
</dbReference>
<evidence type="ECO:0000256" key="17">
    <source>
        <dbReference type="SAM" id="Phobius"/>
    </source>
</evidence>
<keyword evidence="8 15" id="KW-0479">Metal-binding</keyword>
<dbReference type="InterPro" id="IPR007484">
    <property type="entry name" value="Peptidase_M28"/>
</dbReference>
<evidence type="ECO:0000256" key="16">
    <source>
        <dbReference type="SAM" id="MobiDB-lite"/>
    </source>
</evidence>
<evidence type="ECO:0000256" key="15">
    <source>
        <dbReference type="RuleBase" id="RU361240"/>
    </source>
</evidence>
<keyword evidence="11 17" id="KW-1133">Transmembrane helix</keyword>
<dbReference type="PANTHER" id="PTHR12147:SF58">
    <property type="entry name" value="VACUOLAR MEMBRANE PROTEASE"/>
    <property type="match status" value="1"/>
</dbReference>
<evidence type="ECO:0000256" key="1">
    <source>
        <dbReference type="ARBA" id="ARBA00001947"/>
    </source>
</evidence>
<dbReference type="Pfam" id="PF22251">
    <property type="entry name" value="PFF1_TM"/>
    <property type="match status" value="1"/>
</dbReference>
<feature type="transmembrane region" description="Helical" evidence="17">
    <location>
        <begin position="443"/>
        <end position="462"/>
    </location>
</feature>
<feature type="compositionally biased region" description="Low complexity" evidence="16">
    <location>
        <begin position="10"/>
        <end position="22"/>
    </location>
</feature>
<dbReference type="CDD" id="cd03875">
    <property type="entry name" value="M28_Fxna_like"/>
    <property type="match status" value="1"/>
</dbReference>
<feature type="transmembrane region" description="Helical" evidence="17">
    <location>
        <begin position="516"/>
        <end position="533"/>
    </location>
</feature>
<dbReference type="GeneID" id="73471703"/>
<dbReference type="InterPro" id="IPR053975">
    <property type="entry name" value="PFF1_C"/>
</dbReference>
<dbReference type="PANTHER" id="PTHR12147">
    <property type="entry name" value="METALLOPEPTIDASE M28 FAMILY MEMBER"/>
    <property type="match status" value="1"/>
</dbReference>
<evidence type="ECO:0000256" key="11">
    <source>
        <dbReference type="ARBA" id="ARBA00022989"/>
    </source>
</evidence>
<dbReference type="Proteomes" id="UP000694255">
    <property type="component" value="Unassembled WGS sequence"/>
</dbReference>
<feature type="transmembrane region" description="Helical" evidence="17">
    <location>
        <begin position="482"/>
        <end position="504"/>
    </location>
</feature>
<dbReference type="InterPro" id="IPR045175">
    <property type="entry name" value="M28_fam"/>
</dbReference>
<keyword evidence="10 15" id="KW-0862">Zinc</keyword>
<feature type="transmembrane region" description="Helical" evidence="17">
    <location>
        <begin position="64"/>
        <end position="81"/>
    </location>
</feature>
<evidence type="ECO:0000256" key="9">
    <source>
        <dbReference type="ARBA" id="ARBA00022801"/>
    </source>
</evidence>
<evidence type="ECO:0000256" key="10">
    <source>
        <dbReference type="ARBA" id="ARBA00022833"/>
    </source>
</evidence>
<feature type="domain" description="Vacuolar membrane protease C-terminal" evidence="19">
    <location>
        <begin position="729"/>
        <end position="991"/>
    </location>
</feature>
<feature type="transmembrane region" description="Helical" evidence="17">
    <location>
        <begin position="675"/>
        <end position="694"/>
    </location>
</feature>
<evidence type="ECO:0000259" key="18">
    <source>
        <dbReference type="Pfam" id="PF04389"/>
    </source>
</evidence>
<dbReference type="EC" id="3.4.-.-" evidence="15"/>
<evidence type="ECO:0000313" key="21">
    <source>
        <dbReference type="EMBL" id="KAG7661634.1"/>
    </source>
</evidence>
<comment type="similarity">
    <text evidence="4 15">Belongs to the peptidase M28 family.</text>
</comment>
<comment type="caution">
    <text evidence="21">The sequence shown here is derived from an EMBL/GenBank/DDBJ whole genome shotgun (WGS) entry which is preliminary data.</text>
</comment>
<keyword evidence="7 17" id="KW-0812">Transmembrane</keyword>
<evidence type="ECO:0000256" key="5">
    <source>
        <dbReference type="ARBA" id="ARBA00022554"/>
    </source>
</evidence>
<evidence type="ECO:0000256" key="12">
    <source>
        <dbReference type="ARBA" id="ARBA00023049"/>
    </source>
</evidence>
<organism evidence="21 22">
    <name type="scientific">[Candida] subhashii</name>
    <dbReference type="NCBI Taxonomy" id="561895"/>
    <lineage>
        <taxon>Eukaryota</taxon>
        <taxon>Fungi</taxon>
        <taxon>Dikarya</taxon>
        <taxon>Ascomycota</taxon>
        <taxon>Saccharomycotina</taxon>
        <taxon>Pichiomycetes</taxon>
        <taxon>Debaryomycetaceae</taxon>
        <taxon>Spathaspora</taxon>
    </lineage>
</organism>
<evidence type="ECO:0000256" key="6">
    <source>
        <dbReference type="ARBA" id="ARBA00022670"/>
    </source>
</evidence>
<keyword evidence="14" id="KW-0325">Glycoprotein</keyword>
<dbReference type="GO" id="GO:0046872">
    <property type="term" value="F:metal ion binding"/>
    <property type="evidence" value="ECO:0007669"/>
    <property type="project" value="UniProtKB-KW"/>
</dbReference>
<dbReference type="AlphaFoldDB" id="A0A8J5Q4X4"/>
<evidence type="ECO:0000313" key="22">
    <source>
        <dbReference type="Proteomes" id="UP000694255"/>
    </source>
</evidence>
<dbReference type="EMBL" id="JAGSYN010000216">
    <property type="protein sequence ID" value="KAG7661634.1"/>
    <property type="molecule type" value="Genomic_DNA"/>
</dbReference>
<feature type="domain" description="Peptidase M28" evidence="18">
    <location>
        <begin position="175"/>
        <end position="365"/>
    </location>
</feature>
<gene>
    <name evidence="21" type="ORF">J8A68_004903</name>
</gene>
<feature type="transmembrane region" description="Helical" evidence="17">
    <location>
        <begin position="553"/>
        <end position="573"/>
    </location>
</feature>
<sequence length="997" mass="112456">MTDNNNRPLSSSRNGEGESNNSTTRSFRGMNGNGNHQQRQGEHDNPNMFIRFFRSVFGYRKTSLTLFVFLTIFATGLLSFIDNNLEFTIDLPSDNIEKEILDMSWLDLQKIASHQHTYGSHANDKVHDYLEKRISLLTRRKPYGEYDNDLDTENRILFNTGTVNSTTVAYYESNNVLARINGTDPALPALLLSAHYDSVPSSFGVTDDGMGIASLLGVLTYFTEKSTPQPKRTIIFNFNNNEEFGLYGASAFLSHPWSEQVKFFLNLEGTGAGGKAILFRGTDYGVTKFFRNVRYPYATSMFQQGFNNRLIHSETDYKIYTQVGGLRGLDLAFFRPRDIYHTASDNIRNVNIKSLWHMLSNSLDFTNSFVNEETDLDFDNDETNTVNNDFAAYMTFLNFFFVMPISSLILINSILLILVPLLSVPLLVIILKYRQNWQLTAVNVLKFPIAVTISTIVLNMIVTKGFQTMNQYLPSSNPMLLVATTTSILMIIYYLCFNAINLVFINYKVLNHDEKLIVIVETSFLYWLALIYITSNFTQNELGNDHTGEFPVAILFTVQAAGALLGLLGWSFAQGQKIVDHEEEEASPLLGDDAHQYGAGANQEEDGLLSPQSTTSYLEDNEGNLQHLAKHFGYDWSLQYLVIVPLSSLIVYNSGWLIINGLNKSIQESLASEELIYGLIQLFAQVWVLPFLPFIFKFNRVIVMSLTLFAAMGVTFISFLEPFNAANPLKLRVIQQVDLVKSSTDSYVRVFGREGVSRGILEDLPSVKVSGENVTCDSLADGNEVCSYRSVLPPNIIPEVKDFNDYLQIQIVKNSTENHNLPYGLLQGEIRIKAPENRMCNLNFDKTNKIVGKHNYRDSPVKTVIVYAEKNNDTKSMNLNAEVNNIPNGFSRDDDGNYLFKDVSGIDSLYLNKLDWENELHIGFQWLPNVIDSSSGDINTLGVHIECFWADLSPVKGDNGVDLAIPAYEELLHYSPNYVSWANRDRGLLSVSTHVQV</sequence>
<keyword evidence="22" id="KW-1185">Reference proteome</keyword>
<dbReference type="Pfam" id="PF04389">
    <property type="entry name" value="Peptidase_M28"/>
    <property type="match status" value="1"/>
</dbReference>
<evidence type="ECO:0000256" key="3">
    <source>
        <dbReference type="ARBA" id="ARBA00004128"/>
    </source>
</evidence>
<evidence type="ECO:0000259" key="19">
    <source>
        <dbReference type="Pfam" id="PF22250"/>
    </source>
</evidence>
<keyword evidence="6 15" id="KW-0645">Protease</keyword>
<dbReference type="GO" id="GO:0005774">
    <property type="term" value="C:vacuolar membrane"/>
    <property type="evidence" value="ECO:0007669"/>
    <property type="project" value="UniProtKB-SubCell"/>
</dbReference>
<feature type="transmembrane region" description="Helical" evidence="17">
    <location>
        <begin position="408"/>
        <end position="431"/>
    </location>
</feature>
<proteinExistence type="inferred from homology"/>
<comment type="cofactor">
    <cofactor evidence="1">
        <name>Zn(2+)</name>
        <dbReference type="ChEBI" id="CHEBI:29105"/>
    </cofactor>
</comment>
<accession>A0A8J5Q4X4</accession>
<keyword evidence="12" id="KW-0482">Metalloprotease</keyword>
<dbReference type="OrthoDB" id="76293at2759"/>
<evidence type="ECO:0000256" key="14">
    <source>
        <dbReference type="ARBA" id="ARBA00023180"/>
    </source>
</evidence>
<name>A0A8J5Q4X4_9ASCO</name>
<keyword evidence="13 17" id="KW-0472">Membrane</keyword>
<evidence type="ECO:0000256" key="2">
    <source>
        <dbReference type="ARBA" id="ARBA00003273"/>
    </source>
</evidence>
<evidence type="ECO:0000256" key="8">
    <source>
        <dbReference type="ARBA" id="ARBA00022723"/>
    </source>
</evidence>
<comment type="function">
    <text evidence="2">May be involved in vacuolar sorting and osmoregulation.</text>
</comment>
<dbReference type="RefSeq" id="XP_049261867.1">
    <property type="nucleotide sequence ID" value="XM_049408911.1"/>
</dbReference>
<reference evidence="21 22" key="1">
    <citation type="journal article" date="2021" name="DNA Res.">
        <title>Genome analysis of Candida subhashii reveals its hybrid nature and dual mitochondrial genome conformations.</title>
        <authorList>
            <person name="Mixao V."/>
            <person name="Hegedusova E."/>
            <person name="Saus E."/>
            <person name="Pryszcz L.P."/>
            <person name="Cillingova A."/>
            <person name="Nosek J."/>
            <person name="Gabaldon T."/>
        </authorList>
    </citation>
    <scope>NUCLEOTIDE SEQUENCE [LARGE SCALE GENOMIC DNA]</scope>
    <source>
        <strain evidence="21 22">CBS 10753</strain>
    </source>
</reference>
<feature type="transmembrane region" description="Helical" evidence="17">
    <location>
        <begin position="701"/>
        <end position="720"/>
    </location>
</feature>
<dbReference type="InterPro" id="IPR053976">
    <property type="entry name" value="PFF1_TM"/>
</dbReference>
<feature type="transmembrane region" description="Helical" evidence="17">
    <location>
        <begin position="640"/>
        <end position="659"/>
    </location>
</feature>
<evidence type="ECO:0000256" key="7">
    <source>
        <dbReference type="ARBA" id="ARBA00022692"/>
    </source>
</evidence>
<dbReference type="GO" id="GO:0008235">
    <property type="term" value="F:metalloexopeptidase activity"/>
    <property type="evidence" value="ECO:0007669"/>
    <property type="project" value="InterPro"/>
</dbReference>
<keyword evidence="9 15" id="KW-0378">Hydrolase</keyword>
<evidence type="ECO:0000256" key="13">
    <source>
        <dbReference type="ARBA" id="ARBA00023136"/>
    </source>
</evidence>
<evidence type="ECO:0000256" key="4">
    <source>
        <dbReference type="ARBA" id="ARBA00010918"/>
    </source>
</evidence>
<evidence type="ECO:0000259" key="20">
    <source>
        <dbReference type="Pfam" id="PF22251"/>
    </source>
</evidence>
<dbReference type="GO" id="GO:0006508">
    <property type="term" value="P:proteolysis"/>
    <property type="evidence" value="ECO:0007669"/>
    <property type="project" value="UniProtKB-KW"/>
</dbReference>
<dbReference type="Pfam" id="PF22250">
    <property type="entry name" value="PFF1_C"/>
    <property type="match status" value="1"/>
</dbReference>